<accession>A0AAD7LP43</accession>
<dbReference type="Pfam" id="PF03478">
    <property type="entry name" value="Beta-prop_KIB1-4"/>
    <property type="match status" value="1"/>
</dbReference>
<dbReference type="Proteomes" id="UP001163823">
    <property type="component" value="Chromosome 7"/>
</dbReference>
<dbReference type="AlphaFoldDB" id="A0AAD7LP43"/>
<keyword evidence="3" id="KW-1185">Reference proteome</keyword>
<reference evidence="2" key="1">
    <citation type="journal article" date="2023" name="Science">
        <title>Elucidation of the pathway for biosynthesis of saponin adjuvants from the soapbark tree.</title>
        <authorList>
            <person name="Reed J."/>
            <person name="Orme A."/>
            <person name="El-Demerdash A."/>
            <person name="Owen C."/>
            <person name="Martin L.B.B."/>
            <person name="Misra R.C."/>
            <person name="Kikuchi S."/>
            <person name="Rejzek M."/>
            <person name="Martin A.C."/>
            <person name="Harkess A."/>
            <person name="Leebens-Mack J."/>
            <person name="Louveau T."/>
            <person name="Stephenson M.J."/>
            <person name="Osbourn A."/>
        </authorList>
    </citation>
    <scope>NUCLEOTIDE SEQUENCE</scope>
    <source>
        <strain evidence="2">S10</strain>
    </source>
</reference>
<evidence type="ECO:0000313" key="3">
    <source>
        <dbReference type="Proteomes" id="UP001163823"/>
    </source>
</evidence>
<gene>
    <name evidence="2" type="ORF">O6P43_016825</name>
</gene>
<feature type="domain" description="KIB1-4 beta-propeller" evidence="1">
    <location>
        <begin position="39"/>
        <end position="142"/>
    </location>
</feature>
<organism evidence="2 3">
    <name type="scientific">Quillaja saponaria</name>
    <name type="common">Soap bark tree</name>
    <dbReference type="NCBI Taxonomy" id="32244"/>
    <lineage>
        <taxon>Eukaryota</taxon>
        <taxon>Viridiplantae</taxon>
        <taxon>Streptophyta</taxon>
        <taxon>Embryophyta</taxon>
        <taxon>Tracheophyta</taxon>
        <taxon>Spermatophyta</taxon>
        <taxon>Magnoliopsida</taxon>
        <taxon>eudicotyledons</taxon>
        <taxon>Gunneridae</taxon>
        <taxon>Pentapetalae</taxon>
        <taxon>rosids</taxon>
        <taxon>fabids</taxon>
        <taxon>Fabales</taxon>
        <taxon>Quillajaceae</taxon>
        <taxon>Quillaja</taxon>
    </lineage>
</organism>
<comment type="caution">
    <text evidence="2">The sequence shown here is derived from an EMBL/GenBank/DDBJ whole genome shotgun (WGS) entry which is preliminary data.</text>
</comment>
<evidence type="ECO:0000313" key="2">
    <source>
        <dbReference type="EMBL" id="KAJ7961487.1"/>
    </source>
</evidence>
<dbReference type="InterPro" id="IPR050942">
    <property type="entry name" value="F-box_BR-signaling"/>
</dbReference>
<protein>
    <submittedName>
        <fullName evidence="2">F-box protein</fullName>
    </submittedName>
</protein>
<dbReference type="PANTHER" id="PTHR44259">
    <property type="entry name" value="OS07G0183000 PROTEIN-RELATED"/>
    <property type="match status" value="1"/>
</dbReference>
<name>A0AAD7LP43_QUISA</name>
<dbReference type="EMBL" id="JARAOO010000007">
    <property type="protein sequence ID" value="KAJ7961487.1"/>
    <property type="molecule type" value="Genomic_DNA"/>
</dbReference>
<evidence type="ECO:0000259" key="1">
    <source>
        <dbReference type="Pfam" id="PF03478"/>
    </source>
</evidence>
<dbReference type="InterPro" id="IPR005174">
    <property type="entry name" value="KIB1-4_b-propeller"/>
</dbReference>
<proteinExistence type="predicted"/>
<sequence length="169" mass="18615">MLLVTKEIFMVLIGKATFGFLILKGLKQKTKLFSMKVERFVSHIEQAYLVELSGELLAVLPIEVEARPLFEGSTICTYGTTQVLVLELNISNGSCTRLTSLGNRALFVGHNLSTFVNATNIFDCKANSIYFTDDAEDFYLAESDDKAGSGEDEFHRDLTECGGGRDIGV</sequence>
<dbReference type="KEGG" id="qsa:O6P43_016825"/>
<dbReference type="PANTHER" id="PTHR44259:SF108">
    <property type="entry name" value="F-BOX PROTEIN SKIP23-LIKE"/>
    <property type="match status" value="1"/>
</dbReference>